<sequence length="75" mass="8670">MPPFSPIFLEETALAALLLIALLFFAIASFAFSYHWRRFGMKTRFFRRMSRLYFLASGCLAILAIILFVVIVETM</sequence>
<evidence type="ECO:0000313" key="3">
    <source>
        <dbReference type="Proteomes" id="UP000176493"/>
    </source>
</evidence>
<keyword evidence="1" id="KW-1133">Transmembrane helix</keyword>
<evidence type="ECO:0000313" key="2">
    <source>
        <dbReference type="EMBL" id="OHA21916.1"/>
    </source>
</evidence>
<evidence type="ECO:0000256" key="1">
    <source>
        <dbReference type="SAM" id="Phobius"/>
    </source>
</evidence>
<dbReference type="Proteomes" id="UP000176493">
    <property type="component" value="Unassembled WGS sequence"/>
</dbReference>
<keyword evidence="1" id="KW-0812">Transmembrane</keyword>
<name>A0A1G2MDC4_9BACT</name>
<dbReference type="AlphaFoldDB" id="A0A1G2MDC4"/>
<keyword evidence="1" id="KW-0472">Membrane</keyword>
<feature type="transmembrane region" description="Helical" evidence="1">
    <location>
        <begin position="52"/>
        <end position="72"/>
    </location>
</feature>
<gene>
    <name evidence="2" type="ORF">A2W52_03375</name>
</gene>
<reference evidence="2 3" key="1">
    <citation type="journal article" date="2016" name="Nat. Commun.">
        <title>Thousands of microbial genomes shed light on interconnected biogeochemical processes in an aquifer system.</title>
        <authorList>
            <person name="Anantharaman K."/>
            <person name="Brown C.T."/>
            <person name="Hug L.A."/>
            <person name="Sharon I."/>
            <person name="Castelle C.J."/>
            <person name="Probst A.J."/>
            <person name="Thomas B.C."/>
            <person name="Singh A."/>
            <person name="Wilkins M.J."/>
            <person name="Karaoz U."/>
            <person name="Brodie E.L."/>
            <person name="Williams K.H."/>
            <person name="Hubbard S.S."/>
            <person name="Banfield J.F."/>
        </authorList>
    </citation>
    <scope>NUCLEOTIDE SEQUENCE [LARGE SCALE GENOMIC DNA]</scope>
</reference>
<proteinExistence type="predicted"/>
<protein>
    <submittedName>
        <fullName evidence="2">Uncharacterized protein</fullName>
    </submittedName>
</protein>
<comment type="caution">
    <text evidence="2">The sequence shown here is derived from an EMBL/GenBank/DDBJ whole genome shotgun (WGS) entry which is preliminary data.</text>
</comment>
<accession>A0A1G2MDC4</accession>
<feature type="transmembrane region" description="Helical" evidence="1">
    <location>
        <begin position="12"/>
        <end position="32"/>
    </location>
</feature>
<dbReference type="EMBL" id="MHRJ01000037">
    <property type="protein sequence ID" value="OHA21916.1"/>
    <property type="molecule type" value="Genomic_DNA"/>
</dbReference>
<organism evidence="2 3">
    <name type="scientific">Candidatus Taylorbacteria bacterium RIFCSPHIGHO2_02_49_25</name>
    <dbReference type="NCBI Taxonomy" id="1802305"/>
    <lineage>
        <taxon>Bacteria</taxon>
        <taxon>Candidatus Tayloriibacteriota</taxon>
    </lineage>
</organism>